<evidence type="ECO:0000256" key="5">
    <source>
        <dbReference type="ARBA" id="ARBA00023211"/>
    </source>
</evidence>
<dbReference type="Pfam" id="PF02056">
    <property type="entry name" value="Glyco_hydro_4"/>
    <property type="match status" value="1"/>
</dbReference>
<accession>A0A8J2YME7</accession>
<evidence type="ECO:0000256" key="7">
    <source>
        <dbReference type="PIRSR" id="PIRSR601088-2"/>
    </source>
</evidence>
<evidence type="ECO:0000256" key="10">
    <source>
        <dbReference type="RuleBase" id="RU361152"/>
    </source>
</evidence>
<dbReference type="Pfam" id="PF11975">
    <property type="entry name" value="Glyco_hydro_4C"/>
    <property type="match status" value="1"/>
</dbReference>
<keyword evidence="5 8" id="KW-0464">Manganese</keyword>
<dbReference type="InterPro" id="IPR022616">
    <property type="entry name" value="Glyco_hydro_4_C"/>
</dbReference>
<keyword evidence="3 10" id="KW-0378">Hydrolase</keyword>
<dbReference type="PANTHER" id="PTHR32092">
    <property type="entry name" value="6-PHOSPHO-BETA-GLUCOSIDASE-RELATED"/>
    <property type="match status" value="1"/>
</dbReference>
<comment type="cofactor">
    <cofactor evidence="10">
        <name>NAD(+)</name>
        <dbReference type="ChEBI" id="CHEBI:57540"/>
    </cofactor>
    <text evidence="10">Binds 1 NAD(+) per subunit.</text>
</comment>
<dbReference type="PROSITE" id="PS01324">
    <property type="entry name" value="GLYCOSYL_HYDROL_F4"/>
    <property type="match status" value="1"/>
</dbReference>
<dbReference type="AlphaFoldDB" id="A0A8J2YME7"/>
<keyword evidence="4 10" id="KW-0520">NAD</keyword>
<organism evidence="12 13">
    <name type="scientific">Pullulanibacillus camelliae</name>
    <dbReference type="NCBI Taxonomy" id="1707096"/>
    <lineage>
        <taxon>Bacteria</taxon>
        <taxon>Bacillati</taxon>
        <taxon>Bacillota</taxon>
        <taxon>Bacilli</taxon>
        <taxon>Bacillales</taxon>
        <taxon>Sporolactobacillaceae</taxon>
        <taxon>Pullulanibacillus</taxon>
    </lineage>
</organism>
<dbReference type="Gene3D" id="3.40.50.720">
    <property type="entry name" value="NAD(P)-binding Rossmann-like Domain"/>
    <property type="match status" value="1"/>
</dbReference>
<keyword evidence="13" id="KW-1185">Reference proteome</keyword>
<feature type="site" description="Increases basicity of active site Tyr" evidence="9">
    <location>
        <position position="109"/>
    </location>
</feature>
<dbReference type="EMBL" id="BMIR01000021">
    <property type="protein sequence ID" value="GGE52483.1"/>
    <property type="molecule type" value="Genomic_DNA"/>
</dbReference>
<dbReference type="PRINTS" id="PR00732">
    <property type="entry name" value="GLHYDRLASE4"/>
</dbReference>
<evidence type="ECO:0000256" key="9">
    <source>
        <dbReference type="PIRSR" id="PIRSR601088-4"/>
    </source>
</evidence>
<keyword evidence="8" id="KW-0170">Cobalt</keyword>
<reference evidence="12" key="1">
    <citation type="journal article" date="2014" name="Int. J. Syst. Evol. Microbiol.">
        <title>Complete genome sequence of Corynebacterium casei LMG S-19264T (=DSM 44701T), isolated from a smear-ripened cheese.</title>
        <authorList>
            <consortium name="US DOE Joint Genome Institute (JGI-PGF)"/>
            <person name="Walter F."/>
            <person name="Albersmeier A."/>
            <person name="Kalinowski J."/>
            <person name="Ruckert C."/>
        </authorList>
    </citation>
    <scope>NUCLEOTIDE SEQUENCE</scope>
    <source>
        <strain evidence="12">CGMCC 1.15371</strain>
    </source>
</reference>
<dbReference type="GO" id="GO:0046872">
    <property type="term" value="F:metal ion binding"/>
    <property type="evidence" value="ECO:0007669"/>
    <property type="project" value="UniProtKB-KW"/>
</dbReference>
<evidence type="ECO:0000313" key="13">
    <source>
        <dbReference type="Proteomes" id="UP000628775"/>
    </source>
</evidence>
<dbReference type="SUPFAM" id="SSF51735">
    <property type="entry name" value="NAD(P)-binding Rossmann-fold domains"/>
    <property type="match status" value="1"/>
</dbReference>
<dbReference type="GO" id="GO:0005975">
    <property type="term" value="P:carbohydrate metabolic process"/>
    <property type="evidence" value="ECO:0007669"/>
    <property type="project" value="InterPro"/>
</dbReference>
<dbReference type="Gene3D" id="3.90.110.10">
    <property type="entry name" value="Lactate dehydrogenase/glycoside hydrolase, family 4, C-terminal"/>
    <property type="match status" value="1"/>
</dbReference>
<dbReference type="GO" id="GO:0004553">
    <property type="term" value="F:hydrolase activity, hydrolyzing O-glycosyl compounds"/>
    <property type="evidence" value="ECO:0007669"/>
    <property type="project" value="InterPro"/>
</dbReference>
<evidence type="ECO:0000313" key="12">
    <source>
        <dbReference type="EMBL" id="GGE52483.1"/>
    </source>
</evidence>
<dbReference type="InterPro" id="IPR019802">
    <property type="entry name" value="GlycHydrolase_4_CS"/>
</dbReference>
<keyword evidence="8" id="KW-0533">Nickel</keyword>
<feature type="binding site" evidence="8">
    <location>
        <position position="168"/>
    </location>
    <ligand>
        <name>Mn(2+)</name>
        <dbReference type="ChEBI" id="CHEBI:29035"/>
    </ligand>
</feature>
<evidence type="ECO:0000256" key="3">
    <source>
        <dbReference type="ARBA" id="ARBA00022801"/>
    </source>
</evidence>
<dbReference type="GO" id="GO:0016616">
    <property type="term" value="F:oxidoreductase activity, acting on the CH-OH group of donors, NAD or NADP as acceptor"/>
    <property type="evidence" value="ECO:0007669"/>
    <property type="project" value="InterPro"/>
</dbReference>
<feature type="binding site" evidence="7">
    <location>
        <position position="147"/>
    </location>
    <ligand>
        <name>substrate</name>
    </ligand>
</feature>
<gene>
    <name evidence="12" type="ORF">GCM10011391_34180</name>
</gene>
<evidence type="ECO:0000259" key="11">
    <source>
        <dbReference type="Pfam" id="PF11975"/>
    </source>
</evidence>
<evidence type="ECO:0000256" key="8">
    <source>
        <dbReference type="PIRSR" id="PIRSR601088-3"/>
    </source>
</evidence>
<dbReference type="RefSeq" id="WP_188697265.1">
    <property type="nucleotide sequence ID" value="NZ_BMIR01000021.1"/>
</dbReference>
<keyword evidence="6 10" id="KW-0326">Glycosidase</keyword>
<protein>
    <submittedName>
        <fullName evidence="12">6-phospho-beta-glucosidase</fullName>
    </submittedName>
</protein>
<keyword evidence="2 8" id="KW-0479">Metal-binding</keyword>
<evidence type="ECO:0000256" key="1">
    <source>
        <dbReference type="ARBA" id="ARBA00010141"/>
    </source>
</evidence>
<name>A0A8J2YME7_9BACL</name>
<sequence>MSKMKLTIIGAGSGYSPEILEGLASHKATLPVEEIMLMDINPERLEIMYHFSKRYAAFHGLDVTINRTTDLEEAVKNKEIILTQIRVGGNQARVNDEKIPLKYGIIGQETTGPGGFMKALRTLPAMLKIAKAVEKHSPNAWIINYTNPTGIVAEAVNKYTKAKFIGLCAGGMRPRTWVEQALGIPYQQVKYDFIGLNHMNFAYNIKVNGRALTDEEFDKVAEVHATIDPALIKKLRMLPSQYCQYYFHKQRKYNELKKQEQTRGETILELEAEIFKAFSREDQVEKPELLKKRGGGGYSEIALQAIHSIYNDQDMWIVANVQNRGTLSFLPNDATIETACLLNKSGIKPLQIDDIPDTVRGLISSVKNYESLTVEAAVSENRDRALLALLAHPFIGDYDLAQPLLNELLEANKAWLGSGFYQTQRV</sequence>
<dbReference type="CDD" id="cd05296">
    <property type="entry name" value="GH4_P_beta_glucosidase"/>
    <property type="match status" value="1"/>
</dbReference>
<dbReference type="PANTHER" id="PTHR32092:SF5">
    <property type="entry name" value="6-PHOSPHO-BETA-GLUCOSIDASE"/>
    <property type="match status" value="1"/>
</dbReference>
<dbReference type="InterPro" id="IPR036291">
    <property type="entry name" value="NAD(P)-bd_dom_sf"/>
</dbReference>
<dbReference type="InterPro" id="IPR015955">
    <property type="entry name" value="Lactate_DH/Glyco_Ohase_4_C"/>
</dbReference>
<keyword evidence="8" id="KW-0408">Iron</keyword>
<evidence type="ECO:0000256" key="4">
    <source>
        <dbReference type="ARBA" id="ARBA00023027"/>
    </source>
</evidence>
<evidence type="ECO:0000256" key="2">
    <source>
        <dbReference type="ARBA" id="ARBA00022723"/>
    </source>
</evidence>
<dbReference type="SUPFAM" id="SSF56327">
    <property type="entry name" value="LDH C-terminal domain-like"/>
    <property type="match status" value="1"/>
</dbReference>
<comment type="caution">
    <text evidence="12">The sequence shown here is derived from an EMBL/GenBank/DDBJ whole genome shotgun (WGS) entry which is preliminary data.</text>
</comment>
<feature type="domain" description="Glycosyl hydrolase family 4 C-terminal" evidence="11">
    <location>
        <begin position="193"/>
        <end position="394"/>
    </location>
</feature>
<comment type="similarity">
    <text evidence="1 10">Belongs to the glycosyl hydrolase 4 family.</text>
</comment>
<dbReference type="InterPro" id="IPR001088">
    <property type="entry name" value="Glyco_hydro_4"/>
</dbReference>
<feature type="binding site" evidence="7">
    <location>
        <position position="93"/>
    </location>
    <ligand>
        <name>substrate</name>
    </ligand>
</feature>
<reference evidence="12" key="2">
    <citation type="submission" date="2020-09" db="EMBL/GenBank/DDBJ databases">
        <authorList>
            <person name="Sun Q."/>
            <person name="Zhou Y."/>
        </authorList>
    </citation>
    <scope>NUCLEOTIDE SEQUENCE</scope>
    <source>
        <strain evidence="12">CGMCC 1.15371</strain>
    </source>
</reference>
<evidence type="ECO:0000256" key="6">
    <source>
        <dbReference type="ARBA" id="ARBA00023295"/>
    </source>
</evidence>
<dbReference type="Proteomes" id="UP000628775">
    <property type="component" value="Unassembled WGS sequence"/>
</dbReference>
<feature type="binding site" evidence="8">
    <location>
        <position position="198"/>
    </location>
    <ligand>
        <name>Mn(2+)</name>
        <dbReference type="ChEBI" id="CHEBI:29035"/>
    </ligand>
</feature>
<proteinExistence type="inferred from homology"/>